<gene>
    <name evidence="1" type="ORF">ANACAC_00798</name>
</gene>
<organism evidence="1 2">
    <name type="scientific">Anaerostipes caccae (strain DSM 14662 / CCUG 47493 / JCM 13470 / NCIMB 13811 / L1-92)</name>
    <dbReference type="NCBI Taxonomy" id="411490"/>
    <lineage>
        <taxon>Bacteria</taxon>
        <taxon>Bacillati</taxon>
        <taxon>Bacillota</taxon>
        <taxon>Clostridia</taxon>
        <taxon>Lachnospirales</taxon>
        <taxon>Lachnospiraceae</taxon>
        <taxon>Anaerostipes</taxon>
    </lineage>
</organism>
<reference evidence="1" key="1">
    <citation type="submission" date="2007-11" db="EMBL/GenBank/DDBJ databases">
        <authorList>
            <person name="Fulton L."/>
            <person name="Clifton S."/>
            <person name="Fulton B."/>
            <person name="Xu J."/>
            <person name="Minx P."/>
            <person name="Pepin K.H."/>
            <person name="Johnson M."/>
            <person name="Thiruvilangam P."/>
            <person name="Bhonagiri V."/>
            <person name="Nash W.E."/>
            <person name="Mardis E.R."/>
            <person name="Wilson R.K."/>
        </authorList>
    </citation>
    <scope>NUCLEOTIDE SEQUENCE [LARGE SCALE GENOMIC DNA]</scope>
    <source>
        <strain evidence="1">DSM 14662</strain>
    </source>
</reference>
<proteinExistence type="predicted"/>
<reference evidence="1" key="2">
    <citation type="submission" date="2013-11" db="EMBL/GenBank/DDBJ databases">
        <title>Draft genome sequence of Anaerostipes caccae (DSM 14662).</title>
        <authorList>
            <person name="Sudarsanam P."/>
            <person name="Ley R."/>
            <person name="Guruge J."/>
            <person name="Turnbaugh P.J."/>
            <person name="Mahowald M."/>
            <person name="Liep D."/>
            <person name="Gordon J."/>
        </authorList>
    </citation>
    <scope>NUCLEOTIDE SEQUENCE</scope>
    <source>
        <strain evidence="1">DSM 14662</strain>
    </source>
</reference>
<dbReference type="Proteomes" id="UP000004935">
    <property type="component" value="Unassembled WGS sequence"/>
</dbReference>
<protein>
    <submittedName>
        <fullName evidence="1">Uncharacterized protein</fullName>
    </submittedName>
</protein>
<dbReference type="HOGENOM" id="CLU_3113882_0_0_9"/>
<sequence length="50" mass="6169">MCNEEEKELLQTLFRFAEFCLLGVACIFKQEVHHFNYRDIKWIMEDKKDE</sequence>
<comment type="caution">
    <text evidence="1">The sequence shown here is derived from an EMBL/GenBank/DDBJ whole genome shotgun (WGS) entry which is preliminary data.</text>
</comment>
<evidence type="ECO:0000313" key="2">
    <source>
        <dbReference type="Proteomes" id="UP000004935"/>
    </source>
</evidence>
<evidence type="ECO:0000313" key="1">
    <source>
        <dbReference type="EMBL" id="EDR98746.1"/>
    </source>
</evidence>
<keyword evidence="2" id="KW-1185">Reference proteome</keyword>
<dbReference type="EMBL" id="ABAX03000005">
    <property type="protein sequence ID" value="EDR98746.1"/>
    <property type="molecule type" value="Genomic_DNA"/>
</dbReference>
<accession>B0MB71</accession>
<name>B0MB71_ANACD</name>
<dbReference type="AlphaFoldDB" id="B0MB71"/>